<dbReference type="GO" id="GO:0003954">
    <property type="term" value="F:NADH dehydrogenase activity"/>
    <property type="evidence" value="ECO:0007669"/>
    <property type="project" value="TreeGrafter"/>
</dbReference>
<organism evidence="8 9">
    <name type="scientific">Candidatus Nitrospira kreftii</name>
    <dbReference type="NCBI Taxonomy" id="2652173"/>
    <lineage>
        <taxon>Bacteria</taxon>
        <taxon>Pseudomonadati</taxon>
        <taxon>Nitrospirota</taxon>
        <taxon>Nitrospiria</taxon>
        <taxon>Nitrospirales</taxon>
        <taxon>Nitrospiraceae</taxon>
        <taxon>Nitrospira</taxon>
    </lineage>
</organism>
<accession>A0A7S8FET6</accession>
<dbReference type="NCBIfam" id="NF005722">
    <property type="entry name" value="PRK07539.1-2"/>
    <property type="match status" value="1"/>
</dbReference>
<evidence type="ECO:0000256" key="4">
    <source>
        <dbReference type="ARBA" id="ARBA00023004"/>
    </source>
</evidence>
<dbReference type="Proteomes" id="UP000593737">
    <property type="component" value="Chromosome"/>
</dbReference>
<dbReference type="PANTHER" id="PTHR10371">
    <property type="entry name" value="NADH DEHYDROGENASE UBIQUINONE FLAVOPROTEIN 2, MITOCHONDRIAL"/>
    <property type="match status" value="1"/>
</dbReference>
<keyword evidence="4 7" id="KW-0408">Iron</keyword>
<dbReference type="CDD" id="cd03064">
    <property type="entry name" value="TRX_Fd_NuoE"/>
    <property type="match status" value="1"/>
</dbReference>
<keyword evidence="3 7" id="KW-0479">Metal-binding</keyword>
<protein>
    <submittedName>
        <fullName evidence="8">NADH:ubiquinone oxidoreductase, chain E</fullName>
    </submittedName>
</protein>
<evidence type="ECO:0000313" key="9">
    <source>
        <dbReference type="Proteomes" id="UP000593737"/>
    </source>
</evidence>
<reference evidence="8 9" key="1">
    <citation type="journal article" date="2020" name="ISME J.">
        <title>Enrichment and physiological characterization of a novel comammox Nitrospira indicates ammonium inhibition of complete nitrification.</title>
        <authorList>
            <person name="Sakoula D."/>
            <person name="Koch H."/>
            <person name="Frank J."/>
            <person name="Jetten M.S.M."/>
            <person name="van Kessel M.A.H.J."/>
            <person name="Lucker S."/>
        </authorList>
    </citation>
    <scope>NUCLEOTIDE SEQUENCE [LARGE SCALE GENOMIC DNA]</scope>
    <source>
        <strain evidence="8">Comreactor17</strain>
    </source>
</reference>
<dbReference type="PROSITE" id="PS01099">
    <property type="entry name" value="COMPLEX1_24K"/>
    <property type="match status" value="1"/>
</dbReference>
<dbReference type="InterPro" id="IPR041921">
    <property type="entry name" value="NuoE_N"/>
</dbReference>
<dbReference type="GO" id="GO:0046872">
    <property type="term" value="F:metal ion binding"/>
    <property type="evidence" value="ECO:0007669"/>
    <property type="project" value="UniProtKB-KW"/>
</dbReference>
<dbReference type="GO" id="GO:0051537">
    <property type="term" value="F:2 iron, 2 sulfur cluster binding"/>
    <property type="evidence" value="ECO:0007669"/>
    <property type="project" value="UniProtKB-KW"/>
</dbReference>
<gene>
    <name evidence="8" type="ORF">Nkreftii_002253</name>
</gene>
<dbReference type="Pfam" id="PF01257">
    <property type="entry name" value="2Fe-2S_thioredx"/>
    <property type="match status" value="1"/>
</dbReference>
<feature type="binding site" evidence="7">
    <location>
        <position position="94"/>
    </location>
    <ligand>
        <name>[2Fe-2S] cluster</name>
        <dbReference type="ChEBI" id="CHEBI:190135"/>
    </ligand>
</feature>
<name>A0A7S8FET6_9BACT</name>
<dbReference type="NCBIfam" id="TIGR01958">
    <property type="entry name" value="nuoE_fam"/>
    <property type="match status" value="1"/>
</dbReference>
<dbReference type="InterPro" id="IPR042128">
    <property type="entry name" value="NuoE_dom"/>
</dbReference>
<dbReference type="EMBL" id="CP047423">
    <property type="protein sequence ID" value="QPD04479.1"/>
    <property type="molecule type" value="Genomic_DNA"/>
</dbReference>
<dbReference type="SUPFAM" id="SSF52833">
    <property type="entry name" value="Thioredoxin-like"/>
    <property type="match status" value="1"/>
</dbReference>
<comment type="similarity">
    <text evidence="1">Belongs to the complex I 24 kDa subunit family.</text>
</comment>
<keyword evidence="5 7" id="KW-0411">Iron-sulfur</keyword>
<sequence length="164" mass="18489">MSRDEHIRPVLTEEEKGMIDEELSHYPTKRAGGVEALKIVQRRRGWISDELLLAIAQHVGMAPAELDRSATFYNLIFRRPVGRHVVLVCDSVSCWIMGADRLRNRLRHRLGIEAGETTPDGRFTMLPNVCLGACDRAPAVMIDETLHGPLTEDELDRLLDSHVP</sequence>
<dbReference type="InterPro" id="IPR036249">
    <property type="entry name" value="Thioredoxin-like_sf"/>
</dbReference>
<dbReference type="Gene3D" id="1.10.10.1590">
    <property type="entry name" value="NADH-quinone oxidoreductase subunit E"/>
    <property type="match status" value="1"/>
</dbReference>
<evidence type="ECO:0000256" key="3">
    <source>
        <dbReference type="ARBA" id="ARBA00022723"/>
    </source>
</evidence>
<dbReference type="PANTHER" id="PTHR10371:SF3">
    <property type="entry name" value="NADH DEHYDROGENASE [UBIQUINONE] FLAVOPROTEIN 2, MITOCHONDRIAL"/>
    <property type="match status" value="1"/>
</dbReference>
<dbReference type="Gene3D" id="3.40.30.10">
    <property type="entry name" value="Glutaredoxin"/>
    <property type="match status" value="1"/>
</dbReference>
<comment type="cofactor">
    <cofactor evidence="7">
        <name>[2Fe-2S] cluster</name>
        <dbReference type="ChEBI" id="CHEBI:190135"/>
    </cofactor>
    <text evidence="7">Binds 1 [2Fe-2S] cluster.</text>
</comment>
<dbReference type="InterPro" id="IPR002023">
    <property type="entry name" value="NuoE-like"/>
</dbReference>
<feature type="binding site" evidence="7">
    <location>
        <position position="134"/>
    </location>
    <ligand>
        <name>[2Fe-2S] cluster</name>
        <dbReference type="ChEBI" id="CHEBI:190135"/>
    </ligand>
</feature>
<evidence type="ECO:0000256" key="7">
    <source>
        <dbReference type="PIRSR" id="PIRSR000216-1"/>
    </source>
</evidence>
<evidence type="ECO:0000256" key="5">
    <source>
        <dbReference type="ARBA" id="ARBA00023014"/>
    </source>
</evidence>
<feature type="binding site" evidence="7">
    <location>
        <position position="130"/>
    </location>
    <ligand>
        <name>[2Fe-2S] cluster</name>
        <dbReference type="ChEBI" id="CHEBI:190135"/>
    </ligand>
</feature>
<dbReference type="PIRSF" id="PIRSF000216">
    <property type="entry name" value="NADH_DH_24kDa"/>
    <property type="match status" value="1"/>
</dbReference>
<evidence type="ECO:0000256" key="6">
    <source>
        <dbReference type="ARBA" id="ARBA00034078"/>
    </source>
</evidence>
<keyword evidence="2 7" id="KW-0001">2Fe-2S</keyword>
<evidence type="ECO:0000256" key="1">
    <source>
        <dbReference type="ARBA" id="ARBA00010643"/>
    </source>
</evidence>
<feature type="binding site" evidence="7">
    <location>
        <position position="89"/>
    </location>
    <ligand>
        <name>[2Fe-2S] cluster</name>
        <dbReference type="ChEBI" id="CHEBI:190135"/>
    </ligand>
</feature>
<evidence type="ECO:0000313" key="8">
    <source>
        <dbReference type="EMBL" id="QPD04479.1"/>
    </source>
</evidence>
<evidence type="ECO:0000256" key="2">
    <source>
        <dbReference type="ARBA" id="ARBA00022714"/>
    </source>
</evidence>
<dbReference type="AlphaFoldDB" id="A0A7S8FET6"/>
<dbReference type="KEGG" id="nkf:Nkreftii_002253"/>
<dbReference type="FunFam" id="3.40.30.10:FF:000015">
    <property type="entry name" value="NADH-quinone oxidoreductase subunit E"/>
    <property type="match status" value="1"/>
</dbReference>
<proteinExistence type="inferred from homology"/>
<keyword evidence="8" id="KW-0830">Ubiquinone</keyword>
<comment type="cofactor">
    <cofactor evidence="6">
        <name>[2Fe-2S] cluster</name>
        <dbReference type="ChEBI" id="CHEBI:190135"/>
    </cofactor>
</comment>